<dbReference type="InterPro" id="IPR050833">
    <property type="entry name" value="Poly_Biosynth_Transport"/>
</dbReference>
<dbReference type="Proteomes" id="UP000199701">
    <property type="component" value="Unassembled WGS sequence"/>
</dbReference>
<feature type="transmembrane region" description="Helical" evidence="6">
    <location>
        <begin position="434"/>
        <end position="454"/>
    </location>
</feature>
<proteinExistence type="predicted"/>
<reference evidence="7 8" key="1">
    <citation type="submission" date="2016-10" db="EMBL/GenBank/DDBJ databases">
        <authorList>
            <person name="de Groot N.N."/>
        </authorList>
    </citation>
    <scope>NUCLEOTIDE SEQUENCE [LARGE SCALE GENOMIC DNA]</scope>
    <source>
        <strain evidence="7 8">DSM 9179</strain>
    </source>
</reference>
<keyword evidence="2" id="KW-1003">Cell membrane</keyword>
<feature type="transmembrane region" description="Helical" evidence="6">
    <location>
        <begin position="9"/>
        <end position="29"/>
    </location>
</feature>
<dbReference type="OrthoDB" id="9775950at2"/>
<dbReference type="EMBL" id="FOJI01000006">
    <property type="protein sequence ID" value="SEW19081.1"/>
    <property type="molecule type" value="Genomic_DNA"/>
</dbReference>
<feature type="transmembrane region" description="Helical" evidence="6">
    <location>
        <begin position="115"/>
        <end position="139"/>
    </location>
</feature>
<evidence type="ECO:0000256" key="6">
    <source>
        <dbReference type="SAM" id="Phobius"/>
    </source>
</evidence>
<protein>
    <submittedName>
        <fullName evidence="7">Stage V sporulation protein B</fullName>
    </submittedName>
</protein>
<dbReference type="CDD" id="cd13124">
    <property type="entry name" value="MATE_SpoVB_like"/>
    <property type="match status" value="1"/>
</dbReference>
<evidence type="ECO:0000313" key="8">
    <source>
        <dbReference type="Proteomes" id="UP000199701"/>
    </source>
</evidence>
<feature type="transmembrane region" description="Helical" evidence="6">
    <location>
        <begin position="259"/>
        <end position="289"/>
    </location>
</feature>
<feature type="transmembrane region" description="Helical" evidence="6">
    <location>
        <begin position="466"/>
        <end position="485"/>
    </location>
</feature>
<keyword evidence="3 6" id="KW-0812">Transmembrane</keyword>
<dbReference type="PANTHER" id="PTHR30250">
    <property type="entry name" value="PST FAMILY PREDICTED COLANIC ACID TRANSPORTER"/>
    <property type="match status" value="1"/>
</dbReference>
<dbReference type="Pfam" id="PF01943">
    <property type="entry name" value="Polysacc_synt"/>
    <property type="match status" value="1"/>
</dbReference>
<evidence type="ECO:0000313" key="7">
    <source>
        <dbReference type="EMBL" id="SEW19081.1"/>
    </source>
</evidence>
<dbReference type="RefSeq" id="WP_092453195.1">
    <property type="nucleotide sequence ID" value="NZ_FOJI01000006.1"/>
</dbReference>
<keyword evidence="5 6" id="KW-0472">Membrane</keyword>
<dbReference type="AlphaFoldDB" id="A0A1I0PXJ9"/>
<evidence type="ECO:0000256" key="5">
    <source>
        <dbReference type="ARBA" id="ARBA00023136"/>
    </source>
</evidence>
<accession>A0A1I0PXJ9</accession>
<name>A0A1I0PXJ9_9FIRM</name>
<feature type="transmembrane region" description="Helical" evidence="6">
    <location>
        <begin position="41"/>
        <end position="64"/>
    </location>
</feature>
<dbReference type="GO" id="GO:0005886">
    <property type="term" value="C:plasma membrane"/>
    <property type="evidence" value="ECO:0007669"/>
    <property type="project" value="UniProtKB-SubCell"/>
</dbReference>
<dbReference type="InterPro" id="IPR024923">
    <property type="entry name" value="PG_synth_SpoVB"/>
</dbReference>
<comment type="subcellular location">
    <subcellularLocation>
        <location evidence="1">Cell membrane</location>
        <topology evidence="1">Multi-pass membrane protein</topology>
    </subcellularLocation>
</comment>
<dbReference type="InterPro" id="IPR002797">
    <property type="entry name" value="Polysacc_synth"/>
</dbReference>
<evidence type="ECO:0000256" key="4">
    <source>
        <dbReference type="ARBA" id="ARBA00022989"/>
    </source>
</evidence>
<keyword evidence="8" id="KW-1185">Reference proteome</keyword>
<feature type="transmembrane region" description="Helical" evidence="6">
    <location>
        <begin position="231"/>
        <end position="253"/>
    </location>
</feature>
<dbReference type="STRING" id="99656.SAMN05421659_10697"/>
<feature type="transmembrane region" description="Helical" evidence="6">
    <location>
        <begin position="342"/>
        <end position="365"/>
    </location>
</feature>
<feature type="transmembrane region" description="Helical" evidence="6">
    <location>
        <begin position="151"/>
        <end position="169"/>
    </location>
</feature>
<evidence type="ECO:0000256" key="1">
    <source>
        <dbReference type="ARBA" id="ARBA00004651"/>
    </source>
</evidence>
<keyword evidence="4 6" id="KW-1133">Transmembrane helix</keyword>
<feature type="transmembrane region" description="Helical" evidence="6">
    <location>
        <begin position="310"/>
        <end position="330"/>
    </location>
</feature>
<dbReference type="PANTHER" id="PTHR30250:SF21">
    <property type="entry name" value="LIPID II FLIPPASE MURJ"/>
    <property type="match status" value="1"/>
</dbReference>
<evidence type="ECO:0000256" key="2">
    <source>
        <dbReference type="ARBA" id="ARBA00022475"/>
    </source>
</evidence>
<feature type="transmembrane region" description="Helical" evidence="6">
    <location>
        <begin position="175"/>
        <end position="201"/>
    </location>
</feature>
<dbReference type="PIRSF" id="PIRSF038958">
    <property type="entry name" value="PG_synth_SpoVB"/>
    <property type="match status" value="1"/>
</dbReference>
<feature type="transmembrane region" description="Helical" evidence="6">
    <location>
        <begin position="76"/>
        <end position="100"/>
    </location>
</feature>
<organism evidence="7 8">
    <name type="scientific">[Clostridium] fimetarium</name>
    <dbReference type="NCBI Taxonomy" id="99656"/>
    <lineage>
        <taxon>Bacteria</taxon>
        <taxon>Bacillati</taxon>
        <taxon>Bacillota</taxon>
        <taxon>Clostridia</taxon>
        <taxon>Lachnospirales</taxon>
        <taxon>Lachnospiraceae</taxon>
    </lineage>
</organism>
<gene>
    <name evidence="7" type="ORF">SAMN05421659_10697</name>
</gene>
<sequence length="495" mass="54547">MKSSIIRGTFILTVAGLISRLIGFYYRIFLSNAIGSEGMGLYQLVLPIVGLSFAICVGGIETAISKYVATSRNSSLTLISGIILSCSLSIFMTFIIYINADYIATNIFLNSSCSYLIRIIAFAVPFICIENCINGYYYGLKKAAVPALSQLIEQTLRVGIVYFIIAYFISIHRPITAIVATYGLVAGEMASCIFVSITLIFRKNFNFVFNGIFMEIKKIITMALPLSANRILLTLLQGGEAILIPAQLIVYGLNTSEALSVYGVLTGMAFPLILFPSTITNSVSVFLLPTVSKAQADNNAKKISYTISNSLKYSLIMGFFFTALFIVYGGRIGALLFHNQSVGYFVTVLAWLCPFLYIATTLGSILNGLGKTTITCIQNTIGILIRIVFLIIFVPHYGIVGYMWGLLLSQVYVCSAHIIYIIRNYKISFNPFHSIIIPVLCVILSIGISLIVYFPLRESQISSEMIRLLIGAAVTTLLYCGFYYFNSPLMKKAKK</sequence>
<feature type="transmembrane region" description="Helical" evidence="6">
    <location>
        <begin position="377"/>
        <end position="396"/>
    </location>
</feature>
<evidence type="ECO:0000256" key="3">
    <source>
        <dbReference type="ARBA" id="ARBA00022692"/>
    </source>
</evidence>